<feature type="domain" description="Fe2OG dioxygenase" evidence="1">
    <location>
        <begin position="116"/>
        <end position="214"/>
    </location>
</feature>
<dbReference type="Pfam" id="PF13532">
    <property type="entry name" value="2OG-FeII_Oxy_2"/>
    <property type="match status" value="1"/>
</dbReference>
<dbReference type="GO" id="GO:0006307">
    <property type="term" value="P:DNA alkylation repair"/>
    <property type="evidence" value="ECO:0007669"/>
    <property type="project" value="InterPro"/>
</dbReference>
<dbReference type="InterPro" id="IPR037151">
    <property type="entry name" value="AlkB-like_sf"/>
</dbReference>
<keyword evidence="3" id="KW-1185">Reference proteome</keyword>
<organism evidence="2 3">
    <name type="scientific">Rhodanobacter fulvus Jip2</name>
    <dbReference type="NCBI Taxonomy" id="1163408"/>
    <lineage>
        <taxon>Bacteria</taxon>
        <taxon>Pseudomonadati</taxon>
        <taxon>Pseudomonadota</taxon>
        <taxon>Gammaproteobacteria</taxon>
        <taxon>Lysobacterales</taxon>
        <taxon>Rhodanobacteraceae</taxon>
        <taxon>Rhodanobacter</taxon>
    </lineage>
</organism>
<sequence length="218" mass="24578">MHHPHARSFHPFLSRALCVRLIMMQRNLFEAGGPQTLIDDASGRIVLTPDLVDEGTASAWFRQLYDGIAWKSGRRLMYEREVDVPRLRAHFRTDDPALPDALRQALDLVRTAFAAPFDSIGLNLYRDQHDSVAPHNDKLADIVRGQPIVLLSLGATRTMTIRAKQPPRHVLKVDLEAGSALLMSWETQLHYDHAIPKQRQPVGPRISLAFRVREAGEG</sequence>
<dbReference type="PROSITE" id="PS51471">
    <property type="entry name" value="FE2OG_OXY"/>
    <property type="match status" value="1"/>
</dbReference>
<dbReference type="STRING" id="1163408.UU9_07104"/>
<keyword evidence="2" id="KW-0223">Dioxygenase</keyword>
<gene>
    <name evidence="2" type="ORF">UU9_07104</name>
</gene>
<dbReference type="PATRIC" id="fig|1163408.3.peg.1447"/>
<accession>I4VTL2</accession>
<dbReference type="InterPro" id="IPR032854">
    <property type="entry name" value="ALKBH3"/>
</dbReference>
<evidence type="ECO:0000313" key="2">
    <source>
        <dbReference type="EMBL" id="EIL90553.1"/>
    </source>
</evidence>
<reference evidence="2 3" key="1">
    <citation type="journal article" date="2012" name="J. Bacteriol.">
        <title>Genome sequences for six rhodanobacter strains, isolated from soils and the terrestrial subsurface, with variable denitrification capabilities.</title>
        <authorList>
            <person name="Kostka J.E."/>
            <person name="Green S.J."/>
            <person name="Rishishwar L."/>
            <person name="Prakash O."/>
            <person name="Katz L.S."/>
            <person name="Marino-Ramirez L."/>
            <person name="Jordan I.K."/>
            <person name="Munk C."/>
            <person name="Ivanova N."/>
            <person name="Mikhailova N."/>
            <person name="Watson D.B."/>
            <person name="Brown S.D."/>
            <person name="Palumbo A.V."/>
            <person name="Brooks S.C."/>
        </authorList>
    </citation>
    <scope>NUCLEOTIDE SEQUENCE [LARGE SCALE GENOMIC DNA]</scope>
    <source>
        <strain evidence="3">Jip2T</strain>
    </source>
</reference>
<comment type="caution">
    <text evidence="2">The sequence shown here is derived from an EMBL/GenBank/DDBJ whole genome shotgun (WGS) entry which is preliminary data.</text>
</comment>
<dbReference type="PANTHER" id="PTHR31212:SF4">
    <property type="entry name" value="ALPHA-KETOGLUTARATE-DEPENDENT DIOXYGENASE ALKB HOMOLOG 3"/>
    <property type="match status" value="1"/>
</dbReference>
<dbReference type="InterPro" id="IPR005123">
    <property type="entry name" value="Oxoglu/Fe-dep_dioxygenase_dom"/>
</dbReference>
<protein>
    <submittedName>
        <fullName evidence="2">DNA-N1-methyladenine dioxygenase</fullName>
    </submittedName>
</protein>
<evidence type="ECO:0000313" key="3">
    <source>
        <dbReference type="Proteomes" id="UP000004210"/>
    </source>
</evidence>
<proteinExistence type="predicted"/>
<dbReference type="PANTHER" id="PTHR31212">
    <property type="entry name" value="ALPHA-KETOGLUTARATE-DEPENDENT DIOXYGENASE ALKB HOMOLOG 3"/>
    <property type="match status" value="1"/>
</dbReference>
<dbReference type="AlphaFoldDB" id="I4VTL2"/>
<name>I4VTL2_9GAMM</name>
<dbReference type="InterPro" id="IPR027450">
    <property type="entry name" value="AlkB-like"/>
</dbReference>
<dbReference type="SUPFAM" id="SSF51197">
    <property type="entry name" value="Clavaminate synthase-like"/>
    <property type="match status" value="1"/>
</dbReference>
<dbReference type="Proteomes" id="UP000004210">
    <property type="component" value="Unassembled WGS sequence"/>
</dbReference>
<keyword evidence="2" id="KW-0560">Oxidoreductase</keyword>
<dbReference type="Gene3D" id="2.60.120.590">
    <property type="entry name" value="Alpha-ketoglutarate-dependent dioxygenase AlkB-like"/>
    <property type="match status" value="1"/>
</dbReference>
<dbReference type="EMBL" id="AJXU01000028">
    <property type="protein sequence ID" value="EIL90553.1"/>
    <property type="molecule type" value="Genomic_DNA"/>
</dbReference>
<evidence type="ECO:0000259" key="1">
    <source>
        <dbReference type="PROSITE" id="PS51471"/>
    </source>
</evidence>
<dbReference type="eggNOG" id="COG3145">
    <property type="taxonomic scope" value="Bacteria"/>
</dbReference>
<dbReference type="GO" id="GO:0051213">
    <property type="term" value="F:dioxygenase activity"/>
    <property type="evidence" value="ECO:0007669"/>
    <property type="project" value="UniProtKB-KW"/>
</dbReference>